<dbReference type="Pfam" id="PF03752">
    <property type="entry name" value="ALF"/>
    <property type="match status" value="1"/>
</dbReference>
<accession>A0A4R0GSP8</accession>
<dbReference type="Proteomes" id="UP000292274">
    <property type="component" value="Unassembled WGS sequence"/>
</dbReference>
<dbReference type="AlphaFoldDB" id="A0A4R0GSP8"/>
<comment type="caution">
    <text evidence="2">The sequence shown here is derived from an EMBL/GenBank/DDBJ whole genome shotgun (WGS) entry which is preliminary data.</text>
</comment>
<proteinExistence type="predicted"/>
<feature type="region of interest" description="Disordered" evidence="1">
    <location>
        <begin position="1"/>
        <end position="29"/>
    </location>
</feature>
<keyword evidence="3" id="KW-1185">Reference proteome</keyword>
<evidence type="ECO:0000313" key="2">
    <source>
        <dbReference type="EMBL" id="TCB98568.1"/>
    </source>
</evidence>
<dbReference type="EMBL" id="SJJR01000004">
    <property type="protein sequence ID" value="TCB98568.1"/>
    <property type="molecule type" value="Genomic_DNA"/>
</dbReference>
<reference evidence="2 3" key="1">
    <citation type="submission" date="2019-02" db="EMBL/GenBank/DDBJ databases">
        <title>Jishengella sp. nov., isolated from a root of Zingiber montanum.</title>
        <authorList>
            <person name="Kuncharoen N."/>
            <person name="Kudo T."/>
            <person name="Masahiro Y."/>
            <person name="Ohkuma M."/>
            <person name="Tanasupawat S."/>
        </authorList>
    </citation>
    <scope>NUCLEOTIDE SEQUENCE [LARGE SCALE GENOMIC DNA]</scope>
    <source>
        <strain evidence="2 3">PLAI 1-1</strain>
    </source>
</reference>
<evidence type="ECO:0000313" key="3">
    <source>
        <dbReference type="Proteomes" id="UP000292274"/>
    </source>
</evidence>
<gene>
    <name evidence="2" type="ORF">E0H26_09390</name>
</gene>
<protein>
    <submittedName>
        <fullName evidence="2">Uncharacterized protein</fullName>
    </submittedName>
</protein>
<sequence>MGRGAGNPGHFRSGVIRAGSGGGPRNSGERRTAVTLLQSGKPNVARAAEAALLGTAADVHQFVTTGRFEAKHHDDRERVGN</sequence>
<organism evidence="2 3">
    <name type="scientific">Micromonospora zingiberis</name>
    <dbReference type="NCBI Taxonomy" id="2053011"/>
    <lineage>
        <taxon>Bacteria</taxon>
        <taxon>Bacillati</taxon>
        <taxon>Actinomycetota</taxon>
        <taxon>Actinomycetes</taxon>
        <taxon>Micromonosporales</taxon>
        <taxon>Micromonosporaceae</taxon>
        <taxon>Micromonospora</taxon>
    </lineage>
</organism>
<name>A0A4R0GSP8_9ACTN</name>
<evidence type="ECO:0000256" key="1">
    <source>
        <dbReference type="SAM" id="MobiDB-lite"/>
    </source>
</evidence>
<dbReference type="InterPro" id="IPR005506">
    <property type="entry name" value="DUF312_ALF"/>
</dbReference>